<dbReference type="EMBL" id="CABITT030000001">
    <property type="protein sequence ID" value="VVA89588.1"/>
    <property type="molecule type" value="Genomic_DNA"/>
</dbReference>
<feature type="region of interest" description="Disordered" evidence="1">
    <location>
        <begin position="26"/>
        <end position="92"/>
    </location>
</feature>
<name>A0A565AKT4_9BRAS</name>
<comment type="caution">
    <text evidence="2">The sequence shown here is derived from an EMBL/GenBank/DDBJ whole genome shotgun (WGS) entry which is preliminary data.</text>
</comment>
<evidence type="ECO:0000313" key="3">
    <source>
        <dbReference type="Proteomes" id="UP000489600"/>
    </source>
</evidence>
<evidence type="ECO:0000313" key="2">
    <source>
        <dbReference type="EMBL" id="VVA89588.1"/>
    </source>
</evidence>
<accession>A0A565AKT4</accession>
<dbReference type="Proteomes" id="UP000489600">
    <property type="component" value="Unassembled WGS sequence"/>
</dbReference>
<dbReference type="AlphaFoldDB" id="A0A565AKT4"/>
<feature type="compositionally biased region" description="Basic and acidic residues" evidence="1">
    <location>
        <begin position="34"/>
        <end position="77"/>
    </location>
</feature>
<reference evidence="2" key="1">
    <citation type="submission" date="2019-07" db="EMBL/GenBank/DDBJ databases">
        <authorList>
            <person name="Dittberner H."/>
        </authorList>
    </citation>
    <scope>NUCLEOTIDE SEQUENCE [LARGE SCALE GENOMIC DNA]</scope>
</reference>
<evidence type="ECO:0000256" key="1">
    <source>
        <dbReference type="SAM" id="MobiDB-lite"/>
    </source>
</evidence>
<gene>
    <name evidence="2" type="ORF">ANE_LOCUS33</name>
</gene>
<keyword evidence="3" id="KW-1185">Reference proteome</keyword>
<sequence>MNHAASLSVALVESENLYLSLDGSCRRRITPPNRKMELHRRDNHNKFSGERIDLLSKLKDGSGEKSKVRQTKKEEKSNTLVDKGCVSKLSSK</sequence>
<protein>
    <submittedName>
        <fullName evidence="2">Uncharacterized protein</fullName>
    </submittedName>
</protein>
<organism evidence="2 3">
    <name type="scientific">Arabis nemorensis</name>
    <dbReference type="NCBI Taxonomy" id="586526"/>
    <lineage>
        <taxon>Eukaryota</taxon>
        <taxon>Viridiplantae</taxon>
        <taxon>Streptophyta</taxon>
        <taxon>Embryophyta</taxon>
        <taxon>Tracheophyta</taxon>
        <taxon>Spermatophyta</taxon>
        <taxon>Magnoliopsida</taxon>
        <taxon>eudicotyledons</taxon>
        <taxon>Gunneridae</taxon>
        <taxon>Pentapetalae</taxon>
        <taxon>rosids</taxon>
        <taxon>malvids</taxon>
        <taxon>Brassicales</taxon>
        <taxon>Brassicaceae</taxon>
        <taxon>Arabideae</taxon>
        <taxon>Arabis</taxon>
    </lineage>
</organism>
<proteinExistence type="predicted"/>